<dbReference type="PANTHER" id="PTHR44858">
    <property type="entry name" value="TETRATRICOPEPTIDE REPEAT PROTEIN 6"/>
    <property type="match status" value="1"/>
</dbReference>
<dbReference type="Gene3D" id="1.25.40.10">
    <property type="entry name" value="Tetratricopeptide repeat domain"/>
    <property type="match status" value="2"/>
</dbReference>
<keyword evidence="4" id="KW-0472">Membrane</keyword>
<feature type="repeat" description="TPR" evidence="3">
    <location>
        <begin position="369"/>
        <end position="402"/>
    </location>
</feature>
<keyword evidence="4" id="KW-1133">Transmembrane helix</keyword>
<organism evidence="5 6">
    <name type="scientific">Parahaliea maris</name>
    <dbReference type="NCBI Taxonomy" id="2716870"/>
    <lineage>
        <taxon>Bacteria</taxon>
        <taxon>Pseudomonadati</taxon>
        <taxon>Pseudomonadota</taxon>
        <taxon>Gammaproteobacteria</taxon>
        <taxon>Cellvibrionales</taxon>
        <taxon>Halieaceae</taxon>
        <taxon>Parahaliea</taxon>
    </lineage>
</organism>
<evidence type="ECO:0000256" key="4">
    <source>
        <dbReference type="SAM" id="Phobius"/>
    </source>
</evidence>
<dbReference type="AlphaFoldDB" id="A0A5C8ZYJ9"/>
<feature type="transmembrane region" description="Helical" evidence="4">
    <location>
        <begin position="43"/>
        <end position="66"/>
    </location>
</feature>
<name>A0A5C8ZYJ9_9GAMM</name>
<accession>A0A5C8ZYJ9</accession>
<evidence type="ECO:0000313" key="5">
    <source>
        <dbReference type="EMBL" id="TXS92879.1"/>
    </source>
</evidence>
<dbReference type="RefSeq" id="WP_148068881.1">
    <property type="nucleotide sequence ID" value="NZ_VRZA01000004.1"/>
</dbReference>
<dbReference type="InterPro" id="IPR019734">
    <property type="entry name" value="TPR_rpt"/>
</dbReference>
<feature type="transmembrane region" description="Helical" evidence="4">
    <location>
        <begin position="96"/>
        <end position="114"/>
    </location>
</feature>
<dbReference type="InterPro" id="IPR011990">
    <property type="entry name" value="TPR-like_helical_dom_sf"/>
</dbReference>
<keyword evidence="6" id="KW-1185">Reference proteome</keyword>
<sequence>MSGLIGELKRRNVFRVAIAYLALGWVIVQVTDVAVPALNLPEWVPSLVFFLGLIGFPVALLFAWAFELTPDGLKRSEDVLPEDSVTSNTGRLLEHLSLGLLAIALGFVVWDAYLSSPSDEAPPAAARISEITESADAPPLQASIAVLPFEDMSPAKDQEYFSDGISEEILNLLAKTEKLRVAARTSSFAFKGTNADVKDIATKLDVGNVLEGSVRKSGNTLRITAQLIDGDSGYHIWSETYDRELKDVFSMQDEISGAILGALKFHLLGEQAHAAADTTNMDAYNAFLIGRSRLNQRTREDVLVAQEKFQEAVRLDPDFAPAHSLLAATWIFLGDQWETDSSDRLSPEEVEREAIPALEKALALNPESADAYAIRGLLHTQRYRFKEAGADLDMAIALNPSHALAYLWRSELRFEERNYLAMLADKEQAYALDPMSLEISEGLARDYRNFWRPEDADRIADRMEQLHPGSLPARRTSIQNLTSLGRYAEALPLLKAATKAYPDNERMRSYYAWSFDFLGLQDEALAFGLPDLSMEVHLVRNEPEAARAILEATTPEDERYNAVLWQGMQLEYWHGDNDSLARVVAAYTQELERRGEPWQERCHFDLIQYYRKLGQGDRTEQMMARCRDETVGMLEAGYLCPCSWFNLVLVAILDGQTDEAVRQAHEWLDKGDSYYGVEIQPIFAELKDHPEFPTLLRRNADQIARQQRIYKAQGKGSDNS</sequence>
<dbReference type="EMBL" id="VRZA01000004">
    <property type="protein sequence ID" value="TXS92879.1"/>
    <property type="molecule type" value="Genomic_DNA"/>
</dbReference>
<keyword evidence="2 3" id="KW-0802">TPR repeat</keyword>
<reference evidence="5 6" key="1">
    <citation type="submission" date="2019-08" db="EMBL/GenBank/DDBJ databases">
        <title>Parahaliea maris sp. nov., isolated from the surface seawater.</title>
        <authorList>
            <person name="Liu Y."/>
        </authorList>
    </citation>
    <scope>NUCLEOTIDE SEQUENCE [LARGE SCALE GENOMIC DNA]</scope>
    <source>
        <strain evidence="5 6">HSLHS9</strain>
    </source>
</reference>
<feature type="transmembrane region" description="Helical" evidence="4">
    <location>
        <begin position="12"/>
        <end position="31"/>
    </location>
</feature>
<dbReference type="InterPro" id="IPR050498">
    <property type="entry name" value="Ycf3"/>
</dbReference>
<gene>
    <name evidence="5" type="ORF">FV139_13015</name>
</gene>
<evidence type="ECO:0000313" key="6">
    <source>
        <dbReference type="Proteomes" id="UP000321039"/>
    </source>
</evidence>
<dbReference type="PROSITE" id="PS50005">
    <property type="entry name" value="TPR"/>
    <property type="match status" value="1"/>
</dbReference>
<protein>
    <submittedName>
        <fullName evidence="5">Tetratricopeptide repeat protein</fullName>
    </submittedName>
</protein>
<comment type="caution">
    <text evidence="5">The sequence shown here is derived from an EMBL/GenBank/DDBJ whole genome shotgun (WGS) entry which is preliminary data.</text>
</comment>
<evidence type="ECO:0000256" key="2">
    <source>
        <dbReference type="ARBA" id="ARBA00022803"/>
    </source>
</evidence>
<dbReference type="Proteomes" id="UP000321039">
    <property type="component" value="Unassembled WGS sequence"/>
</dbReference>
<dbReference type="PANTHER" id="PTHR44858:SF1">
    <property type="entry name" value="UDP-N-ACETYLGLUCOSAMINE--PEPTIDE N-ACETYLGLUCOSAMINYLTRANSFERASE SPINDLY-RELATED"/>
    <property type="match status" value="1"/>
</dbReference>
<keyword evidence="4" id="KW-0812">Transmembrane</keyword>
<dbReference type="Pfam" id="PF13432">
    <property type="entry name" value="TPR_16"/>
    <property type="match status" value="2"/>
</dbReference>
<evidence type="ECO:0000256" key="1">
    <source>
        <dbReference type="ARBA" id="ARBA00022737"/>
    </source>
</evidence>
<evidence type="ECO:0000256" key="3">
    <source>
        <dbReference type="PROSITE-ProRule" id="PRU00339"/>
    </source>
</evidence>
<dbReference type="SUPFAM" id="SSF48452">
    <property type="entry name" value="TPR-like"/>
    <property type="match status" value="2"/>
</dbReference>
<dbReference type="Gene3D" id="3.40.50.10070">
    <property type="entry name" value="TolB, N-terminal domain"/>
    <property type="match status" value="1"/>
</dbReference>
<keyword evidence="1" id="KW-0677">Repeat</keyword>
<proteinExistence type="predicted"/>